<name>A0A816FBM3_ADIRI</name>
<dbReference type="EMBL" id="CAJNOR010011012">
    <property type="protein sequence ID" value="CAF1658434.1"/>
    <property type="molecule type" value="Genomic_DNA"/>
</dbReference>
<feature type="non-terminal residue" evidence="2">
    <location>
        <position position="1"/>
    </location>
</feature>
<gene>
    <name evidence="2" type="ORF">XAT740_LOCUS56369</name>
</gene>
<proteinExistence type="predicted"/>
<reference evidence="2" key="1">
    <citation type="submission" date="2021-02" db="EMBL/GenBank/DDBJ databases">
        <authorList>
            <person name="Nowell W R."/>
        </authorList>
    </citation>
    <scope>NUCLEOTIDE SEQUENCE</scope>
</reference>
<protein>
    <submittedName>
        <fullName evidence="2">Uncharacterized protein</fullName>
    </submittedName>
</protein>
<sequence>NDGFFSNVISSSDEDQQNERDISIKKKLLTSSPTLLDRINKLRLNTNAISDTSALEQPIDIHQQRLRIIEQMQRSNDRIAEMNEKKQKFVDKTTVKRRK</sequence>
<feature type="coiled-coil region" evidence="1">
    <location>
        <begin position="65"/>
        <end position="92"/>
    </location>
</feature>
<evidence type="ECO:0000313" key="3">
    <source>
        <dbReference type="Proteomes" id="UP000663828"/>
    </source>
</evidence>
<dbReference type="Proteomes" id="UP000663828">
    <property type="component" value="Unassembled WGS sequence"/>
</dbReference>
<organism evidence="2 3">
    <name type="scientific">Adineta ricciae</name>
    <name type="common">Rotifer</name>
    <dbReference type="NCBI Taxonomy" id="249248"/>
    <lineage>
        <taxon>Eukaryota</taxon>
        <taxon>Metazoa</taxon>
        <taxon>Spiralia</taxon>
        <taxon>Gnathifera</taxon>
        <taxon>Rotifera</taxon>
        <taxon>Eurotatoria</taxon>
        <taxon>Bdelloidea</taxon>
        <taxon>Adinetida</taxon>
        <taxon>Adinetidae</taxon>
        <taxon>Adineta</taxon>
    </lineage>
</organism>
<accession>A0A816FBM3</accession>
<keyword evidence="3" id="KW-1185">Reference proteome</keyword>
<evidence type="ECO:0000313" key="2">
    <source>
        <dbReference type="EMBL" id="CAF1658434.1"/>
    </source>
</evidence>
<dbReference type="AlphaFoldDB" id="A0A816FBM3"/>
<evidence type="ECO:0000256" key="1">
    <source>
        <dbReference type="SAM" id="Coils"/>
    </source>
</evidence>
<comment type="caution">
    <text evidence="2">The sequence shown here is derived from an EMBL/GenBank/DDBJ whole genome shotgun (WGS) entry which is preliminary data.</text>
</comment>
<keyword evidence="1" id="KW-0175">Coiled coil</keyword>